<dbReference type="InterPro" id="IPR036291">
    <property type="entry name" value="NAD(P)-bd_dom_sf"/>
</dbReference>
<dbReference type="PRINTS" id="PR00080">
    <property type="entry name" value="SDRFAMILY"/>
</dbReference>
<dbReference type="RefSeq" id="WP_306068252.1">
    <property type="nucleotide sequence ID" value="NZ_JAROCA020000001.1"/>
</dbReference>
<comment type="similarity">
    <text evidence="1 3">Belongs to the short-chain dehydrogenases/reductases (SDR) family.</text>
</comment>
<keyword evidence="2 4" id="KW-0560">Oxidoreductase</keyword>
<evidence type="ECO:0000256" key="1">
    <source>
        <dbReference type="ARBA" id="ARBA00006484"/>
    </source>
</evidence>
<dbReference type="Gene3D" id="3.40.50.720">
    <property type="entry name" value="NAD(P)-binding Rossmann-like Domain"/>
    <property type="match status" value="1"/>
</dbReference>
<dbReference type="PANTHER" id="PTHR43115">
    <property type="entry name" value="DEHYDROGENASE/REDUCTASE SDR FAMILY MEMBER 11"/>
    <property type="match status" value="1"/>
</dbReference>
<proteinExistence type="inferred from homology"/>
<dbReference type="GO" id="GO:0016491">
    <property type="term" value="F:oxidoreductase activity"/>
    <property type="evidence" value="ECO:0007669"/>
    <property type="project" value="UniProtKB-KW"/>
</dbReference>
<protein>
    <submittedName>
        <fullName evidence="4">SDR family oxidoreductase</fullName>
        <ecNumber evidence="4">1.-.-.-</ecNumber>
    </submittedName>
</protein>
<evidence type="ECO:0000256" key="3">
    <source>
        <dbReference type="RuleBase" id="RU000363"/>
    </source>
</evidence>
<dbReference type="EC" id="1.-.-.-" evidence="4"/>
<sequence>MENLQGKTAIVTGASSGIGVAIAGKLATEGVNVVLAARSEEKLQAIASVLNEKGQGKALAVPTDVANRADVEKLVQQAIQSFGNVDVLVNCAGQMLTGAVRAGEVEEWEQMIDVNVKGVLYGIHAVLPAMLEKACGHIINIASVSGFEVTKTSTVYSATKFAVRAISSGLEKELARTGVRVTNISPGMVDTPLSGGGSTWSNGRKKLEAADIANAVVYALTQPDYVNVNEITVRPV</sequence>
<gene>
    <name evidence="4" type="ORF">P5G51_001720</name>
</gene>
<dbReference type="Pfam" id="PF00106">
    <property type="entry name" value="adh_short"/>
    <property type="match status" value="1"/>
</dbReference>
<reference evidence="4 5" key="1">
    <citation type="submission" date="2023-10" db="EMBL/GenBank/DDBJ databases">
        <title>179-bfca-hs.</title>
        <authorList>
            <person name="Miliotis G."/>
            <person name="Sengupta P."/>
            <person name="Hameed A."/>
            <person name="Chuvochina M."/>
            <person name="Mcdonagh F."/>
            <person name="Simpson A.C."/>
            <person name="Singh N.K."/>
            <person name="Rekha P.D."/>
            <person name="Raman K."/>
            <person name="Hugenholtz P."/>
            <person name="Venkateswaran K."/>
        </authorList>
    </citation>
    <scope>NUCLEOTIDE SEQUENCE [LARGE SCALE GENOMIC DNA]</scope>
    <source>
        <strain evidence="4 5">179-BFC-A-HS</strain>
    </source>
</reference>
<dbReference type="PANTHER" id="PTHR43115:SF4">
    <property type="entry name" value="DEHYDROGENASE_REDUCTASE SDR FAMILY MEMBER 11"/>
    <property type="match status" value="1"/>
</dbReference>
<evidence type="ECO:0000313" key="4">
    <source>
        <dbReference type="EMBL" id="MDY0404302.1"/>
    </source>
</evidence>
<accession>A0ABU5CD89</accession>
<dbReference type="SUPFAM" id="SSF51735">
    <property type="entry name" value="NAD(P)-binding Rossmann-fold domains"/>
    <property type="match status" value="1"/>
</dbReference>
<dbReference type="InterPro" id="IPR002347">
    <property type="entry name" value="SDR_fam"/>
</dbReference>
<organism evidence="4 5">
    <name type="scientific">Tigheibacillus jepli</name>
    <dbReference type="NCBI Taxonomy" id="3035914"/>
    <lineage>
        <taxon>Bacteria</taxon>
        <taxon>Bacillati</taxon>
        <taxon>Bacillota</taxon>
        <taxon>Bacilli</taxon>
        <taxon>Bacillales</taxon>
        <taxon>Bacillaceae</taxon>
        <taxon>Tigheibacillus</taxon>
    </lineage>
</organism>
<dbReference type="PIRSF" id="PIRSF000126">
    <property type="entry name" value="11-beta-HSD1"/>
    <property type="match status" value="1"/>
</dbReference>
<name>A0ABU5CD89_9BACI</name>
<dbReference type="EMBL" id="JAROCA020000001">
    <property type="protein sequence ID" value="MDY0404302.1"/>
    <property type="molecule type" value="Genomic_DNA"/>
</dbReference>
<evidence type="ECO:0000313" key="5">
    <source>
        <dbReference type="Proteomes" id="UP001228376"/>
    </source>
</evidence>
<keyword evidence="5" id="KW-1185">Reference proteome</keyword>
<comment type="caution">
    <text evidence="4">The sequence shown here is derived from an EMBL/GenBank/DDBJ whole genome shotgun (WGS) entry which is preliminary data.</text>
</comment>
<dbReference type="Proteomes" id="UP001228376">
    <property type="component" value="Unassembled WGS sequence"/>
</dbReference>
<evidence type="ECO:0000256" key="2">
    <source>
        <dbReference type="ARBA" id="ARBA00023002"/>
    </source>
</evidence>
<dbReference type="PRINTS" id="PR00081">
    <property type="entry name" value="GDHRDH"/>
</dbReference>